<protein>
    <submittedName>
        <fullName evidence="1">Uncharacterized protein</fullName>
    </submittedName>
</protein>
<comment type="caution">
    <text evidence="1">The sequence shown here is derived from an EMBL/GenBank/DDBJ whole genome shotgun (WGS) entry which is preliminary data.</text>
</comment>
<dbReference type="InterPro" id="IPR036412">
    <property type="entry name" value="HAD-like_sf"/>
</dbReference>
<reference evidence="1 2" key="1">
    <citation type="submission" date="2018-08" db="EMBL/GenBank/DDBJ databases">
        <title>A genome reference for cultivated species of the human gut microbiota.</title>
        <authorList>
            <person name="Zou Y."/>
            <person name="Xue W."/>
            <person name="Luo G."/>
        </authorList>
    </citation>
    <scope>NUCLEOTIDE SEQUENCE [LARGE SCALE GENOMIC DNA]</scope>
    <source>
        <strain evidence="1 2">AF14-8</strain>
    </source>
</reference>
<dbReference type="RefSeq" id="WP_117572456.1">
    <property type="nucleotide sequence ID" value="NZ_DAWDIY010000019.1"/>
</dbReference>
<dbReference type="EMBL" id="QRYT01000001">
    <property type="protein sequence ID" value="RGV13849.1"/>
    <property type="molecule type" value="Genomic_DNA"/>
</dbReference>
<evidence type="ECO:0000313" key="1">
    <source>
        <dbReference type="EMBL" id="RGV13849.1"/>
    </source>
</evidence>
<accession>A0A396FDU5</accession>
<dbReference type="InterPro" id="IPR023214">
    <property type="entry name" value="HAD_sf"/>
</dbReference>
<dbReference type="Gene3D" id="3.40.50.1000">
    <property type="entry name" value="HAD superfamily/HAD-like"/>
    <property type="match status" value="1"/>
</dbReference>
<proteinExistence type="predicted"/>
<sequence>MEQKTICIDFDGVIHDYSKGWQGEDVFGQIIPNADTGTATLKKNGWTIIIFTTRKKTEKLEKWLEENNISYDHINENPNQPEHASGKIIADVYLDDRGICFRGRWDSWLMRDIIEFEPWQEQQKREIEQLATYGQTEDDIWSRGNEKRIKQAHV</sequence>
<dbReference type="AlphaFoldDB" id="A0A396FDU5"/>
<evidence type="ECO:0000313" key="2">
    <source>
        <dbReference type="Proteomes" id="UP000285379"/>
    </source>
</evidence>
<organism evidence="1 2">
    <name type="scientific">Phocaeicola vulgatus</name>
    <name type="common">Bacteroides vulgatus</name>
    <dbReference type="NCBI Taxonomy" id="821"/>
    <lineage>
        <taxon>Bacteria</taxon>
        <taxon>Pseudomonadati</taxon>
        <taxon>Bacteroidota</taxon>
        <taxon>Bacteroidia</taxon>
        <taxon>Bacteroidales</taxon>
        <taxon>Bacteroidaceae</taxon>
        <taxon>Phocaeicola</taxon>
    </lineage>
</organism>
<gene>
    <name evidence="1" type="ORF">DWW27_00355</name>
</gene>
<name>A0A396FDU5_PHOVU</name>
<dbReference type="Proteomes" id="UP000285379">
    <property type="component" value="Unassembled WGS sequence"/>
</dbReference>
<dbReference type="SUPFAM" id="SSF56784">
    <property type="entry name" value="HAD-like"/>
    <property type="match status" value="1"/>
</dbReference>